<sequence>MEMYQSQRPSSLAPHGRVLSVIGWKPGIRPPKQNIDKSLESAQCSTLEYTPCSLLNLGGDLVYAVDVHSLDIYRKIQPCALAWFHTIKHQGAMQVPTVGYPLSGPHDRSV</sequence>
<accession>A0A545UVQ1</accession>
<protein>
    <submittedName>
        <fullName evidence="1">Uncharacterized protein</fullName>
    </submittedName>
</protein>
<evidence type="ECO:0000313" key="2">
    <source>
        <dbReference type="Proteomes" id="UP000315783"/>
    </source>
</evidence>
<reference evidence="1 2" key="1">
    <citation type="journal article" date="2019" name="Appl. Microbiol. Biotechnol.">
        <title>Genome sequence of Isaria javanica and comparative genome analysis insights into family S53 peptidase evolution in fungal entomopathogens.</title>
        <authorList>
            <person name="Lin R."/>
            <person name="Zhang X."/>
            <person name="Xin B."/>
            <person name="Zou M."/>
            <person name="Gao Y."/>
            <person name="Qin F."/>
            <person name="Hu Q."/>
            <person name="Xie B."/>
            <person name="Cheng X."/>
        </authorList>
    </citation>
    <scope>NUCLEOTIDE SEQUENCE [LARGE SCALE GENOMIC DNA]</scope>
    <source>
        <strain evidence="1 2">IJ1G</strain>
    </source>
</reference>
<organism evidence="1 2">
    <name type="scientific">Cordyceps javanica</name>
    <dbReference type="NCBI Taxonomy" id="43265"/>
    <lineage>
        <taxon>Eukaryota</taxon>
        <taxon>Fungi</taxon>
        <taxon>Dikarya</taxon>
        <taxon>Ascomycota</taxon>
        <taxon>Pezizomycotina</taxon>
        <taxon>Sordariomycetes</taxon>
        <taxon>Hypocreomycetidae</taxon>
        <taxon>Hypocreales</taxon>
        <taxon>Cordycipitaceae</taxon>
        <taxon>Cordyceps</taxon>
    </lineage>
</organism>
<evidence type="ECO:0000313" key="1">
    <source>
        <dbReference type="EMBL" id="TQV93545.1"/>
    </source>
</evidence>
<proteinExistence type="predicted"/>
<dbReference type="AlphaFoldDB" id="A0A545UVQ1"/>
<comment type="caution">
    <text evidence="1">The sequence shown here is derived from an EMBL/GenBank/DDBJ whole genome shotgun (WGS) entry which is preliminary data.</text>
</comment>
<gene>
    <name evidence="1" type="ORF">IF1G_08123</name>
</gene>
<name>A0A545UVQ1_9HYPO</name>
<dbReference type="EMBL" id="SPUK01000012">
    <property type="protein sequence ID" value="TQV93545.1"/>
    <property type="molecule type" value="Genomic_DNA"/>
</dbReference>
<dbReference type="Proteomes" id="UP000315783">
    <property type="component" value="Unassembled WGS sequence"/>
</dbReference>
<keyword evidence="2" id="KW-1185">Reference proteome</keyword>